<feature type="compositionally biased region" description="Basic and acidic residues" evidence="1">
    <location>
        <begin position="486"/>
        <end position="497"/>
    </location>
</feature>
<feature type="region of interest" description="Disordered" evidence="1">
    <location>
        <begin position="209"/>
        <end position="237"/>
    </location>
</feature>
<feature type="region of interest" description="Disordered" evidence="1">
    <location>
        <begin position="295"/>
        <end position="407"/>
    </location>
</feature>
<sequence>GSADVTHPRVRRVGRPDEYRLHVRRNLPRRPHRRAPGPRRRERRRDPPPPHLLDVADLGDHHAVLDLLGRSVRRRDHLDPVQHSRRALVGGDDLRRLPDGAEREGRRSADRRLYRLLHRRLHRDPPLDLSGPRDRAFRAALRAGRILRRLSSDLLQLRRHGQGVAAEGHRRHDARLCARRRRAGYGDGSVAHDVRIHGTPARVRLPDRRHRTVRGRRDPSHHGRGIGLQGQDREDQCARRSRYLEGPAAILDDRDPQFDRRLLDGDHPRGRDAGVLHELRARQALLAQWSQVRDGRNRGRVRARDRRPRCRHERASADADARYPGLAHGGGSARRASHLGPAARPASVRRTEGLRLGPHRVHLPQQRRRADRGADHRAILRRDPARPLQHHRADHPGDLRGRRLHGSQRAARHLGDAGLRGHRLPVQEAELPARPAGPGARAGRHGGERIPAGHALVGGQHADLLGEPARRLDRHPGAAHAVLAADLHRGRAAERRQAGGSPGRI</sequence>
<evidence type="ECO:0000313" key="2">
    <source>
        <dbReference type="EMBL" id="CAA9364382.1"/>
    </source>
</evidence>
<reference evidence="2" key="1">
    <citation type="submission" date="2020-02" db="EMBL/GenBank/DDBJ databases">
        <authorList>
            <person name="Meier V. D."/>
        </authorList>
    </citation>
    <scope>NUCLEOTIDE SEQUENCE</scope>
    <source>
        <strain evidence="2">AVDCRST_MAG90</strain>
    </source>
</reference>
<feature type="compositionally biased region" description="Basic residues" evidence="1">
    <location>
        <begin position="22"/>
        <end position="43"/>
    </location>
</feature>
<feature type="compositionally biased region" description="Basic residues" evidence="1">
    <location>
        <begin position="298"/>
        <end position="312"/>
    </location>
</feature>
<feature type="region of interest" description="Disordered" evidence="1">
    <location>
        <begin position="1"/>
        <end position="55"/>
    </location>
</feature>
<dbReference type="EMBL" id="CADCUC010000691">
    <property type="protein sequence ID" value="CAA9364382.1"/>
    <property type="molecule type" value="Genomic_DNA"/>
</dbReference>
<feature type="non-terminal residue" evidence="2">
    <location>
        <position position="505"/>
    </location>
</feature>
<gene>
    <name evidence="2" type="ORF">AVDCRST_MAG90-3276</name>
</gene>
<feature type="compositionally biased region" description="Low complexity" evidence="1">
    <location>
        <begin position="432"/>
        <end position="441"/>
    </location>
</feature>
<name>A0A6J4MN59_9HYPH</name>
<feature type="region of interest" description="Disordered" evidence="1">
    <location>
        <begin position="485"/>
        <end position="505"/>
    </location>
</feature>
<protein>
    <submittedName>
        <fullName evidence="2">Tripartite tricarboxylate transporter TctA family</fullName>
    </submittedName>
</protein>
<feature type="compositionally biased region" description="Basic residues" evidence="1">
    <location>
        <begin position="357"/>
        <end position="370"/>
    </location>
</feature>
<proteinExistence type="predicted"/>
<feature type="non-terminal residue" evidence="2">
    <location>
        <position position="1"/>
    </location>
</feature>
<dbReference type="AlphaFoldDB" id="A0A6J4MN59"/>
<organism evidence="2">
    <name type="scientific">uncultured Microvirga sp</name>
    <dbReference type="NCBI Taxonomy" id="412392"/>
    <lineage>
        <taxon>Bacteria</taxon>
        <taxon>Pseudomonadati</taxon>
        <taxon>Pseudomonadota</taxon>
        <taxon>Alphaproteobacteria</taxon>
        <taxon>Hyphomicrobiales</taxon>
        <taxon>Methylobacteriaceae</taxon>
        <taxon>Microvirga</taxon>
        <taxon>environmental samples</taxon>
    </lineage>
</organism>
<accession>A0A6J4MN59</accession>
<feature type="region of interest" description="Disordered" evidence="1">
    <location>
        <begin position="432"/>
        <end position="453"/>
    </location>
</feature>
<feature type="compositionally biased region" description="Basic and acidic residues" evidence="1">
    <location>
        <begin position="371"/>
        <end position="385"/>
    </location>
</feature>
<evidence type="ECO:0000256" key="1">
    <source>
        <dbReference type="SAM" id="MobiDB-lite"/>
    </source>
</evidence>